<dbReference type="Proteomes" id="UP000195557">
    <property type="component" value="Unassembled WGS sequence"/>
</dbReference>
<dbReference type="AlphaFoldDB" id="A0A1Y5ICH2"/>
<evidence type="ECO:0000256" key="1">
    <source>
        <dbReference type="SAM" id="MobiDB-lite"/>
    </source>
</evidence>
<name>A0A1Y5ICH2_OSTTA</name>
<dbReference type="EMBL" id="KZ155784">
    <property type="protein sequence ID" value="OUS46337.1"/>
    <property type="molecule type" value="Genomic_DNA"/>
</dbReference>
<feature type="region of interest" description="Disordered" evidence="1">
    <location>
        <begin position="152"/>
        <end position="202"/>
    </location>
</feature>
<protein>
    <submittedName>
        <fullName evidence="2">Uncharacterized protein</fullName>
    </submittedName>
</protein>
<proteinExistence type="predicted"/>
<organism evidence="2">
    <name type="scientific">Ostreococcus tauri</name>
    <name type="common">Marine green alga</name>
    <dbReference type="NCBI Taxonomy" id="70448"/>
    <lineage>
        <taxon>Eukaryota</taxon>
        <taxon>Viridiplantae</taxon>
        <taxon>Chlorophyta</taxon>
        <taxon>Mamiellophyceae</taxon>
        <taxon>Mamiellales</taxon>
        <taxon>Bathycoccaceae</taxon>
        <taxon>Ostreococcus</taxon>
    </lineage>
</organism>
<gene>
    <name evidence="2" type="ORF">BE221DRAFT_74854</name>
</gene>
<evidence type="ECO:0000313" key="2">
    <source>
        <dbReference type="EMBL" id="OUS46337.1"/>
    </source>
</evidence>
<feature type="region of interest" description="Disordered" evidence="1">
    <location>
        <begin position="89"/>
        <end position="110"/>
    </location>
</feature>
<sequence length="202" mass="21925">MLASASPRNPKLAHVFRSSYVSIFDVACRSHNSGKSSKRTPCPSSCTDNNRFPPSLACTCIVDAPASSAFSTNSFAAFAGRFRSTPRANPRLDGLVRPVQPPRASSASPFKNHIRVAPPSLSLPSRASTRTSPAATRFTTSLARRLIARRPSSMRARVCARPNDRTTPTRSPKVRPPVTRGPSKGTAHLSKTRRTFRGVLER</sequence>
<reference evidence="2" key="1">
    <citation type="submission" date="2017-04" db="EMBL/GenBank/DDBJ databases">
        <title>Population genomics of picophytoplankton unveils novel chromosome hypervariability.</title>
        <authorList>
            <consortium name="DOE Joint Genome Institute"/>
            <person name="Blanc-Mathieu R."/>
            <person name="Krasovec M."/>
            <person name="Hebrard M."/>
            <person name="Yau S."/>
            <person name="Desgranges E."/>
            <person name="Martin J."/>
            <person name="Schackwitz W."/>
            <person name="Kuo A."/>
            <person name="Salin G."/>
            <person name="Donnadieu C."/>
            <person name="Desdevises Y."/>
            <person name="Sanchez-Ferandin S."/>
            <person name="Moreau H."/>
            <person name="Rivals E."/>
            <person name="Grigoriev I.V."/>
            <person name="Grimsley N."/>
            <person name="Eyre-Walker A."/>
            <person name="Piganeau G."/>
        </authorList>
    </citation>
    <scope>NUCLEOTIDE SEQUENCE [LARGE SCALE GENOMIC DNA]</scope>
    <source>
        <strain evidence="2">RCC 1115</strain>
    </source>
</reference>
<accession>A0A1Y5ICH2</accession>